<feature type="active site" description="Proton donor/acceptor" evidence="1">
    <location>
        <position position="224"/>
    </location>
</feature>
<sequence>MYPPAEPLPTEIFARLPESLYLTDQPSTWLAARHVKMHSFLEGPAFDRAGNLWCVDLAHGRILRVDPAGNFEVVVRYEGEPNGLKIHQDGRIFVADHLHGLMLVDPAARTIRPYLQHVQREGLRGLNDLFFAANGDLYFTDQGESALENPTGRVFRLRADGKTVDLLMDGLAGPNGLVLNRAENVLYVAITHDNAIYALRLEPGGAMKKASRFIQLSGSTAGPDGLALDEAGNLAIVHAQAGTVWLFSPLGEPLYRIRSCAGLRTTNVAFGGDDGRSLYITEAEQGVILRARLPHPGKPMYSHMPSTAHPQETTS</sequence>
<dbReference type="SUPFAM" id="SSF63829">
    <property type="entry name" value="Calcium-dependent phosphotriesterase"/>
    <property type="match status" value="1"/>
</dbReference>
<evidence type="ECO:0000313" key="5">
    <source>
        <dbReference type="Proteomes" id="UP000215633"/>
    </source>
</evidence>
<accession>A0A261VEY0</accession>
<dbReference type="InterPro" id="IPR011042">
    <property type="entry name" value="6-blade_b-propeller_TolB-like"/>
</dbReference>
<evidence type="ECO:0000256" key="2">
    <source>
        <dbReference type="PIRSR" id="PIRSR605511-2"/>
    </source>
</evidence>
<dbReference type="GO" id="GO:0046872">
    <property type="term" value="F:metal ion binding"/>
    <property type="evidence" value="ECO:0007669"/>
    <property type="project" value="UniProtKB-KW"/>
</dbReference>
<evidence type="ECO:0000256" key="1">
    <source>
        <dbReference type="PIRSR" id="PIRSR605511-1"/>
    </source>
</evidence>
<keyword evidence="2" id="KW-0479">Metal-binding</keyword>
<evidence type="ECO:0000259" key="3">
    <source>
        <dbReference type="Pfam" id="PF08450"/>
    </source>
</evidence>
<keyword evidence="2" id="KW-0862">Zinc</keyword>
<feature type="binding site" evidence="2">
    <location>
        <position position="175"/>
    </location>
    <ligand>
        <name>a divalent metal cation</name>
        <dbReference type="ChEBI" id="CHEBI:60240"/>
    </ligand>
</feature>
<name>A0A261VEY0_9BORD</name>
<dbReference type="Pfam" id="PF08450">
    <property type="entry name" value="SGL"/>
    <property type="match status" value="1"/>
</dbReference>
<proteinExistence type="predicted"/>
<gene>
    <name evidence="4" type="ORF">CAL24_20655</name>
</gene>
<dbReference type="InterPro" id="IPR013658">
    <property type="entry name" value="SGL"/>
</dbReference>
<protein>
    <submittedName>
        <fullName evidence="4">Gluconolactonase</fullName>
    </submittedName>
</protein>
<comment type="caution">
    <text evidence="4">The sequence shown here is derived from an EMBL/GenBank/DDBJ whole genome shotgun (WGS) entry which is preliminary data.</text>
</comment>
<dbReference type="PANTHER" id="PTHR47572:SF5">
    <property type="entry name" value="BLR2277 PROTEIN"/>
    <property type="match status" value="1"/>
</dbReference>
<feature type="domain" description="SMP-30/Gluconolactonase/LRE-like region" evidence="3">
    <location>
        <begin position="42"/>
        <end position="283"/>
    </location>
</feature>
<organism evidence="4 5">
    <name type="scientific">Bordetella genomosp. 2</name>
    <dbReference type="NCBI Taxonomy" id="1983456"/>
    <lineage>
        <taxon>Bacteria</taxon>
        <taxon>Pseudomonadati</taxon>
        <taxon>Pseudomonadota</taxon>
        <taxon>Betaproteobacteria</taxon>
        <taxon>Burkholderiales</taxon>
        <taxon>Alcaligenaceae</taxon>
        <taxon>Bordetella</taxon>
    </lineage>
</organism>
<dbReference type="AlphaFoldDB" id="A0A261VEY0"/>
<dbReference type="EMBL" id="NEVT01000008">
    <property type="protein sequence ID" value="OZI72694.1"/>
    <property type="molecule type" value="Genomic_DNA"/>
</dbReference>
<dbReference type="Gene3D" id="2.120.10.30">
    <property type="entry name" value="TolB, C-terminal domain"/>
    <property type="match status" value="1"/>
</dbReference>
<feature type="binding site" evidence="2">
    <location>
        <position position="42"/>
    </location>
    <ligand>
        <name>a divalent metal cation</name>
        <dbReference type="ChEBI" id="CHEBI:60240"/>
    </ligand>
</feature>
<evidence type="ECO:0000313" key="4">
    <source>
        <dbReference type="EMBL" id="OZI72694.1"/>
    </source>
</evidence>
<feature type="binding site" evidence="2">
    <location>
        <position position="127"/>
    </location>
    <ligand>
        <name>substrate</name>
    </ligand>
</feature>
<dbReference type="InterPro" id="IPR051262">
    <property type="entry name" value="SMP-30/CGR1_Lactonase"/>
</dbReference>
<feature type="binding site" evidence="2">
    <location>
        <position position="224"/>
    </location>
    <ligand>
        <name>a divalent metal cation</name>
        <dbReference type="ChEBI" id="CHEBI:60240"/>
    </ligand>
</feature>
<dbReference type="PANTHER" id="PTHR47572">
    <property type="entry name" value="LIPOPROTEIN-RELATED"/>
    <property type="match status" value="1"/>
</dbReference>
<comment type="cofactor">
    <cofactor evidence="2">
        <name>Zn(2+)</name>
        <dbReference type="ChEBI" id="CHEBI:29105"/>
    </cofactor>
    <text evidence="2">Binds 1 divalent metal cation per subunit.</text>
</comment>
<reference evidence="5" key="1">
    <citation type="submission" date="2017-05" db="EMBL/GenBank/DDBJ databases">
        <title>Complete and WGS of Bordetella genogroups.</title>
        <authorList>
            <person name="Spilker T."/>
            <person name="Lipuma J."/>
        </authorList>
    </citation>
    <scope>NUCLEOTIDE SEQUENCE [LARGE SCALE GENOMIC DNA]</scope>
    <source>
        <strain evidence="5">AU8256</strain>
    </source>
</reference>
<dbReference type="InterPro" id="IPR005511">
    <property type="entry name" value="SMP-30"/>
</dbReference>
<dbReference type="Proteomes" id="UP000215633">
    <property type="component" value="Unassembled WGS sequence"/>
</dbReference>
<keyword evidence="5" id="KW-1185">Reference proteome</keyword>
<dbReference type="RefSeq" id="WP_094807780.1">
    <property type="nucleotide sequence ID" value="NZ_NEVT01000008.1"/>
</dbReference>
<dbReference type="PRINTS" id="PR01790">
    <property type="entry name" value="SMP30FAMILY"/>
</dbReference>